<dbReference type="InterPro" id="IPR036761">
    <property type="entry name" value="TTHA0802/YceI-like_sf"/>
</dbReference>
<feature type="signal peptide" evidence="1">
    <location>
        <begin position="1"/>
        <end position="21"/>
    </location>
</feature>
<dbReference type="SMART" id="SM00867">
    <property type="entry name" value="YceI"/>
    <property type="match status" value="1"/>
</dbReference>
<organism evidence="3 4">
    <name type="scientific">Tahibacter soli</name>
    <dbReference type="NCBI Taxonomy" id="2983605"/>
    <lineage>
        <taxon>Bacteria</taxon>
        <taxon>Pseudomonadati</taxon>
        <taxon>Pseudomonadota</taxon>
        <taxon>Gammaproteobacteria</taxon>
        <taxon>Lysobacterales</taxon>
        <taxon>Rhodanobacteraceae</taxon>
        <taxon>Tahibacter</taxon>
    </lineage>
</organism>
<dbReference type="PANTHER" id="PTHR34406">
    <property type="entry name" value="PROTEIN YCEI"/>
    <property type="match status" value="1"/>
</dbReference>
<keyword evidence="4" id="KW-1185">Reference proteome</keyword>
<dbReference type="Gene3D" id="2.40.128.110">
    <property type="entry name" value="Lipid/polyisoprenoid-binding, YceI-like"/>
    <property type="match status" value="1"/>
</dbReference>
<dbReference type="InterPro" id="IPR007372">
    <property type="entry name" value="Lipid/polyisoprenoid-bd_YceI"/>
</dbReference>
<dbReference type="Pfam" id="PF04264">
    <property type="entry name" value="YceI"/>
    <property type="match status" value="1"/>
</dbReference>
<sequence>MPRFRFSIGSLLLAAALPAAAQEASTVPLDPQRSLAEFDVRVLWMFDVHGKFGTVNGSVRLDRAAQSARVEARIDARGVDMRRESYEEWVRSPEFFDVAAHPEIRFESEPFPLATLDLGGDIVGNLTVRGVTRQTRWNLRASECPGRAAVDCPVLADGVIERSEFGMTSRRATLSDKVRLHFRIYAAPSGGSS</sequence>
<accession>A0A9X4BIQ7</accession>
<dbReference type="PANTHER" id="PTHR34406:SF1">
    <property type="entry name" value="PROTEIN YCEI"/>
    <property type="match status" value="1"/>
</dbReference>
<feature type="domain" description="Lipid/polyisoprenoid-binding YceI-like" evidence="2">
    <location>
        <begin position="26"/>
        <end position="187"/>
    </location>
</feature>
<name>A0A9X4BIQ7_9GAMM</name>
<feature type="chain" id="PRO_5040831840" evidence="1">
    <location>
        <begin position="22"/>
        <end position="193"/>
    </location>
</feature>
<dbReference type="RefSeq" id="WP_263541882.1">
    <property type="nucleotide sequence ID" value="NZ_JAOVZO020000018.1"/>
</dbReference>
<evidence type="ECO:0000313" key="3">
    <source>
        <dbReference type="EMBL" id="MDC8014246.1"/>
    </source>
</evidence>
<evidence type="ECO:0000259" key="2">
    <source>
        <dbReference type="SMART" id="SM00867"/>
    </source>
</evidence>
<evidence type="ECO:0000256" key="1">
    <source>
        <dbReference type="SAM" id="SignalP"/>
    </source>
</evidence>
<proteinExistence type="predicted"/>
<evidence type="ECO:0000313" key="4">
    <source>
        <dbReference type="Proteomes" id="UP001139971"/>
    </source>
</evidence>
<dbReference type="AlphaFoldDB" id="A0A9X4BIQ7"/>
<reference evidence="3" key="1">
    <citation type="submission" date="2023-02" db="EMBL/GenBank/DDBJ databases">
        <title>Tahibacter soli sp. nov. isolated from soil.</title>
        <authorList>
            <person name="Baek J.H."/>
            <person name="Lee J.K."/>
            <person name="Choi D.G."/>
            <person name="Jeon C.O."/>
        </authorList>
    </citation>
    <scope>NUCLEOTIDE SEQUENCE</scope>
    <source>
        <strain evidence="3">BL</strain>
    </source>
</reference>
<protein>
    <submittedName>
        <fullName evidence="3">YceI family protein</fullName>
    </submittedName>
</protein>
<dbReference type="EMBL" id="JAOVZO020000018">
    <property type="protein sequence ID" value="MDC8014246.1"/>
    <property type="molecule type" value="Genomic_DNA"/>
</dbReference>
<gene>
    <name evidence="3" type="ORF">OD750_017000</name>
</gene>
<dbReference type="Proteomes" id="UP001139971">
    <property type="component" value="Unassembled WGS sequence"/>
</dbReference>
<keyword evidence="1" id="KW-0732">Signal</keyword>
<dbReference type="SUPFAM" id="SSF101874">
    <property type="entry name" value="YceI-like"/>
    <property type="match status" value="1"/>
</dbReference>
<comment type="caution">
    <text evidence="3">The sequence shown here is derived from an EMBL/GenBank/DDBJ whole genome shotgun (WGS) entry which is preliminary data.</text>
</comment>